<reference evidence="2 3" key="1">
    <citation type="submission" date="2018-08" db="EMBL/GenBank/DDBJ databases">
        <title>Murine metabolic-syndrome-specific gut microbial biobank.</title>
        <authorList>
            <person name="Liu C."/>
        </authorList>
    </citation>
    <scope>NUCLEOTIDE SEQUENCE [LARGE SCALE GENOMIC DNA]</scope>
    <source>
        <strain evidence="2 3">583</strain>
    </source>
</reference>
<name>A0A845QX04_9CLOT</name>
<evidence type="ECO:0000313" key="2">
    <source>
        <dbReference type="EMBL" id="NBI06046.1"/>
    </source>
</evidence>
<protein>
    <recommendedName>
        <fullName evidence="4">Peptidase M50 domain-containing protein</fullName>
    </recommendedName>
</protein>
<feature type="transmembrane region" description="Helical" evidence="1">
    <location>
        <begin position="56"/>
        <end position="76"/>
    </location>
</feature>
<dbReference type="Proteomes" id="UP000467132">
    <property type="component" value="Unassembled WGS sequence"/>
</dbReference>
<evidence type="ECO:0000256" key="1">
    <source>
        <dbReference type="SAM" id="Phobius"/>
    </source>
</evidence>
<keyword evidence="3" id="KW-1185">Reference proteome</keyword>
<evidence type="ECO:0000313" key="3">
    <source>
        <dbReference type="Proteomes" id="UP000467132"/>
    </source>
</evidence>
<feature type="transmembrane region" description="Helical" evidence="1">
    <location>
        <begin position="139"/>
        <end position="159"/>
    </location>
</feature>
<proteinExistence type="predicted"/>
<sequence>MDNVVKNNKRKGKYLGPILFILICAGLGLILGFLSNNYLKDFFQKYINNEKAYIELFNIYILLLIFILGYLIHIIIHEAGHLVFGLLSGYKFVSFRVASFTIIKFQGKFKFKRFSIAGTAGQCLMMPPNMINGKYPFTLYNLGGVIFNLIISILVILIAKQYSSYLSVFFILISLGGILCALTNGIPMKINGVGNDAYNLLSMIKDKNARESFHLQLEINGLLTEGKRLKDMPYEKFKLKEDVNYKNSLNFSKFFITYNYFLDNMDFKRARQVLKFAESFTQYTISLNRLEWESEMLFMELIGDCNEEIIEKLYNKSLQKYIKASKFMVSKKRIMMAYEGLYKKDKEKSLKYLNELKDLAENYPLKGEAEMELMLGDFLKAKLDNNNPPI</sequence>
<dbReference type="RefSeq" id="WP_160196544.1">
    <property type="nucleotide sequence ID" value="NZ_QXXA01000005.1"/>
</dbReference>
<organism evidence="2 3">
    <name type="scientific">Senegalia massiliensis</name>
    <dbReference type="NCBI Taxonomy" id="1720316"/>
    <lineage>
        <taxon>Bacteria</taxon>
        <taxon>Bacillati</taxon>
        <taxon>Bacillota</taxon>
        <taxon>Clostridia</taxon>
        <taxon>Eubacteriales</taxon>
        <taxon>Clostridiaceae</taxon>
        <taxon>Senegalia</taxon>
    </lineage>
</organism>
<keyword evidence="1" id="KW-0812">Transmembrane</keyword>
<keyword evidence="1" id="KW-1133">Transmembrane helix</keyword>
<comment type="caution">
    <text evidence="2">The sequence shown here is derived from an EMBL/GenBank/DDBJ whole genome shotgun (WGS) entry which is preliminary data.</text>
</comment>
<evidence type="ECO:0008006" key="4">
    <source>
        <dbReference type="Google" id="ProtNLM"/>
    </source>
</evidence>
<dbReference type="OrthoDB" id="1069985at2"/>
<dbReference type="AlphaFoldDB" id="A0A845QX04"/>
<accession>A0A845QX04</accession>
<feature type="transmembrane region" description="Helical" evidence="1">
    <location>
        <begin position="82"/>
        <end position="103"/>
    </location>
</feature>
<gene>
    <name evidence="2" type="ORF">D3Z33_04125</name>
</gene>
<feature type="transmembrane region" description="Helical" evidence="1">
    <location>
        <begin position="14"/>
        <end position="35"/>
    </location>
</feature>
<keyword evidence="1" id="KW-0472">Membrane</keyword>
<dbReference type="EMBL" id="QXXA01000005">
    <property type="protein sequence ID" value="NBI06046.1"/>
    <property type="molecule type" value="Genomic_DNA"/>
</dbReference>
<feature type="transmembrane region" description="Helical" evidence="1">
    <location>
        <begin position="165"/>
        <end position="182"/>
    </location>
</feature>